<evidence type="ECO:0008006" key="3">
    <source>
        <dbReference type="Google" id="ProtNLM"/>
    </source>
</evidence>
<dbReference type="AlphaFoldDB" id="A0A1H6M913"/>
<feature type="non-terminal residue" evidence="1">
    <location>
        <position position="59"/>
    </location>
</feature>
<name>A0A1H6M913_9GAMM</name>
<proteinExistence type="predicted"/>
<evidence type="ECO:0000313" key="2">
    <source>
        <dbReference type="Proteomes" id="UP000199371"/>
    </source>
</evidence>
<evidence type="ECO:0000313" key="1">
    <source>
        <dbReference type="EMBL" id="SEH94025.1"/>
    </source>
</evidence>
<dbReference type="Proteomes" id="UP000199371">
    <property type="component" value="Unassembled WGS sequence"/>
</dbReference>
<dbReference type="EMBL" id="FNXF01000008">
    <property type="protein sequence ID" value="SEH94025.1"/>
    <property type="molecule type" value="Genomic_DNA"/>
</dbReference>
<accession>A0A1H6M913</accession>
<gene>
    <name evidence="1" type="ORF">SAMN05660691_02272</name>
</gene>
<sequence>MTRKKKMVRTDMQTYLDIFRLKFEARLSDRQISQALNIGRATISDLVIRFNNLGLSWPL</sequence>
<protein>
    <recommendedName>
        <fullName evidence="3">HTH IS408-type domain-containing protein</fullName>
    </recommendedName>
</protein>
<reference evidence="2" key="1">
    <citation type="submission" date="2016-10" db="EMBL/GenBank/DDBJ databases">
        <authorList>
            <person name="Varghese N."/>
            <person name="Submissions S."/>
        </authorList>
    </citation>
    <scope>NUCLEOTIDE SEQUENCE [LARGE SCALE GENOMIC DNA]</scope>
    <source>
        <strain evidence="2">DSM 17616</strain>
    </source>
</reference>
<organism evidence="1 2">
    <name type="scientific">Rheinheimera pacifica</name>
    <dbReference type="NCBI Taxonomy" id="173990"/>
    <lineage>
        <taxon>Bacteria</taxon>
        <taxon>Pseudomonadati</taxon>
        <taxon>Pseudomonadota</taxon>
        <taxon>Gammaproteobacteria</taxon>
        <taxon>Chromatiales</taxon>
        <taxon>Chromatiaceae</taxon>
        <taxon>Rheinheimera</taxon>
    </lineage>
</organism>
<keyword evidence="2" id="KW-1185">Reference proteome</keyword>